<dbReference type="SUPFAM" id="SSF47413">
    <property type="entry name" value="lambda repressor-like DNA-binding domains"/>
    <property type="match status" value="1"/>
</dbReference>
<dbReference type="PROSITE" id="PS50943">
    <property type="entry name" value="HTH_CROC1"/>
    <property type="match status" value="1"/>
</dbReference>
<dbReference type="Pfam" id="PF12844">
    <property type="entry name" value="HTH_19"/>
    <property type="match status" value="1"/>
</dbReference>
<dbReference type="CDD" id="cd00093">
    <property type="entry name" value="HTH_XRE"/>
    <property type="match status" value="1"/>
</dbReference>
<keyword evidence="4" id="KW-1185">Reference proteome</keyword>
<comment type="caution">
    <text evidence="3">The sequence shown here is derived from an EMBL/GenBank/DDBJ whole genome shotgun (WGS) entry which is preliminary data.</text>
</comment>
<feature type="compositionally biased region" description="Basic and acidic residues" evidence="1">
    <location>
        <begin position="1"/>
        <end position="11"/>
    </location>
</feature>
<evidence type="ECO:0000313" key="3">
    <source>
        <dbReference type="EMBL" id="TMV02582.1"/>
    </source>
</evidence>
<dbReference type="InterPro" id="IPR001387">
    <property type="entry name" value="Cro/C1-type_HTH"/>
</dbReference>
<name>A0ABY2WS12_9RHOB</name>
<accession>A0ABY2WS12</accession>
<evidence type="ECO:0000313" key="4">
    <source>
        <dbReference type="Proteomes" id="UP001193035"/>
    </source>
</evidence>
<proteinExistence type="predicted"/>
<protein>
    <submittedName>
        <fullName evidence="3">Helix-turn-helix transcriptional regulator</fullName>
    </submittedName>
</protein>
<dbReference type="Gene3D" id="1.10.260.40">
    <property type="entry name" value="lambda repressor-like DNA-binding domains"/>
    <property type="match status" value="1"/>
</dbReference>
<feature type="domain" description="HTH cro/C1-type" evidence="2">
    <location>
        <begin position="70"/>
        <end position="125"/>
    </location>
</feature>
<reference evidence="3 4" key="1">
    <citation type="submission" date="2019-05" db="EMBL/GenBank/DDBJ databases">
        <title>Ruegeria sp. nov., isolated from tidal flat.</title>
        <authorList>
            <person name="Kim W."/>
        </authorList>
    </citation>
    <scope>NUCLEOTIDE SEQUENCE [LARGE SCALE GENOMIC DNA]</scope>
    <source>
        <strain evidence="3 4">CAU 1488</strain>
    </source>
</reference>
<organism evidence="3 4">
    <name type="scientific">Ruegeria sediminis</name>
    <dbReference type="NCBI Taxonomy" id="2583820"/>
    <lineage>
        <taxon>Bacteria</taxon>
        <taxon>Pseudomonadati</taxon>
        <taxon>Pseudomonadota</taxon>
        <taxon>Alphaproteobacteria</taxon>
        <taxon>Rhodobacterales</taxon>
        <taxon>Roseobacteraceae</taxon>
        <taxon>Ruegeria</taxon>
    </lineage>
</organism>
<dbReference type="EMBL" id="VCPD01000012">
    <property type="protein sequence ID" value="TMV02582.1"/>
    <property type="molecule type" value="Genomic_DNA"/>
</dbReference>
<dbReference type="Proteomes" id="UP001193035">
    <property type="component" value="Unassembled WGS sequence"/>
</dbReference>
<dbReference type="SMART" id="SM00530">
    <property type="entry name" value="HTH_XRE"/>
    <property type="match status" value="1"/>
</dbReference>
<evidence type="ECO:0000256" key="1">
    <source>
        <dbReference type="SAM" id="MobiDB-lite"/>
    </source>
</evidence>
<gene>
    <name evidence="3" type="ORF">FGK63_20355</name>
</gene>
<dbReference type="InterPro" id="IPR010982">
    <property type="entry name" value="Lambda_DNA-bd_dom_sf"/>
</dbReference>
<sequence>MAPDKGREKAHLSPGKPQVGNRVGAGGKGRHREECIQEPEVCGGGVVEISEFLNCVESNDETRAEFGKYVKEARRNVGLTQQQLAVRTGLNNPSFIAAIEAGKSRLPAERLEFFAEALELEPRALAWEAIKGWDMDVFMSVITEPFRARKQS</sequence>
<evidence type="ECO:0000259" key="2">
    <source>
        <dbReference type="PROSITE" id="PS50943"/>
    </source>
</evidence>
<feature type="region of interest" description="Disordered" evidence="1">
    <location>
        <begin position="1"/>
        <end position="32"/>
    </location>
</feature>